<dbReference type="PROSITE" id="PS50887">
    <property type="entry name" value="GGDEF"/>
    <property type="match status" value="1"/>
</dbReference>
<protein>
    <recommendedName>
        <fullName evidence="1">diguanylate cyclase</fullName>
        <ecNumber evidence="1">2.7.7.65</ecNumber>
    </recommendedName>
</protein>
<feature type="transmembrane region" description="Helical" evidence="3">
    <location>
        <begin position="50"/>
        <end position="70"/>
    </location>
</feature>
<dbReference type="CDD" id="cd01949">
    <property type="entry name" value="GGDEF"/>
    <property type="match status" value="1"/>
</dbReference>
<feature type="transmembrane region" description="Helical" evidence="3">
    <location>
        <begin position="152"/>
        <end position="176"/>
    </location>
</feature>
<dbReference type="AlphaFoldDB" id="A0A5E4SFS6"/>
<dbReference type="SUPFAM" id="SSF55073">
    <property type="entry name" value="Nucleotide cyclase"/>
    <property type="match status" value="1"/>
</dbReference>
<evidence type="ECO:0000313" key="5">
    <source>
        <dbReference type="EMBL" id="VVD73354.1"/>
    </source>
</evidence>
<dbReference type="EMBL" id="CABPSB010000002">
    <property type="protein sequence ID" value="VVD73354.1"/>
    <property type="molecule type" value="Genomic_DNA"/>
</dbReference>
<proteinExistence type="predicted"/>
<sequence>MVSVSHQDRQAHADDSQQRRKAPLARSLSSTGSVDPELAGKGKRFVRRIYRLRTIGLGIGFFCVAGVFYRQTPATSLWLWALVIFHGFLWPHLACVMALSRPVPYRAERTNLMIDAAFGGFWVVAMQFNLLPSVVVLAMMSMDNIGAGGVRLFLYGLLANVAGGLLGIAVLGFVWAPASDTFNVVTSLPMVILYPIALGKVTYDLAQKLARRSREMEHLSQHDGLTGLLNRRAWELRLAEIHADCKLTGQPACLVLMDLDHFKRINDTLGHAAGDAALRRFAGVLRQRLRGIDAVGRYGGEEFGAVLVNTGDVAGRDLMHRLLADLRARVTQAQAAIAPEDAERGALAECTVSLGLVPFSTEFDTPQAWLQQADRALYRAKRQGRDRMVVLDAGAYASDGRPAPDHEYVTGAGQRRAGTDRGEGED</sequence>
<keyword evidence="3" id="KW-0812">Transmembrane</keyword>
<feature type="domain" description="GGDEF" evidence="4">
    <location>
        <begin position="250"/>
        <end position="393"/>
    </location>
</feature>
<evidence type="ECO:0000256" key="2">
    <source>
        <dbReference type="SAM" id="MobiDB-lite"/>
    </source>
</evidence>
<feature type="compositionally biased region" description="Basic and acidic residues" evidence="2">
    <location>
        <begin position="1"/>
        <end position="18"/>
    </location>
</feature>
<dbReference type="Proteomes" id="UP000406256">
    <property type="component" value="Unassembled WGS sequence"/>
</dbReference>
<dbReference type="NCBIfam" id="TIGR00254">
    <property type="entry name" value="GGDEF"/>
    <property type="match status" value="1"/>
</dbReference>
<feature type="region of interest" description="Disordered" evidence="2">
    <location>
        <begin position="394"/>
        <end position="426"/>
    </location>
</feature>
<dbReference type="PANTHER" id="PTHR45138:SF24">
    <property type="entry name" value="DIGUANYLATE CYCLASE DGCC-RELATED"/>
    <property type="match status" value="1"/>
</dbReference>
<dbReference type="SMART" id="SM00267">
    <property type="entry name" value="GGDEF"/>
    <property type="match status" value="1"/>
</dbReference>
<dbReference type="InterPro" id="IPR000160">
    <property type="entry name" value="GGDEF_dom"/>
</dbReference>
<dbReference type="Pfam" id="PF00990">
    <property type="entry name" value="GGDEF"/>
    <property type="match status" value="1"/>
</dbReference>
<dbReference type="InterPro" id="IPR043128">
    <property type="entry name" value="Rev_trsase/Diguanyl_cyclase"/>
</dbReference>
<dbReference type="Pfam" id="PF05230">
    <property type="entry name" value="MASE2"/>
    <property type="match status" value="1"/>
</dbReference>
<dbReference type="InterPro" id="IPR050469">
    <property type="entry name" value="Diguanylate_Cyclase"/>
</dbReference>
<dbReference type="EC" id="2.7.7.65" evidence="1"/>
<feature type="transmembrane region" description="Helical" evidence="3">
    <location>
        <begin position="77"/>
        <end position="99"/>
    </location>
</feature>
<evidence type="ECO:0000256" key="1">
    <source>
        <dbReference type="ARBA" id="ARBA00012528"/>
    </source>
</evidence>
<dbReference type="GO" id="GO:0005886">
    <property type="term" value="C:plasma membrane"/>
    <property type="evidence" value="ECO:0007669"/>
    <property type="project" value="TreeGrafter"/>
</dbReference>
<organism evidence="5 6">
    <name type="scientific">Pandoraea anhela</name>
    <dbReference type="NCBI Taxonomy" id="2508295"/>
    <lineage>
        <taxon>Bacteria</taxon>
        <taxon>Pseudomonadati</taxon>
        <taxon>Pseudomonadota</taxon>
        <taxon>Betaproteobacteria</taxon>
        <taxon>Burkholderiales</taxon>
        <taxon>Burkholderiaceae</taxon>
        <taxon>Pandoraea</taxon>
    </lineage>
</organism>
<keyword evidence="6" id="KW-1185">Reference proteome</keyword>
<feature type="region of interest" description="Disordered" evidence="2">
    <location>
        <begin position="1"/>
        <end position="36"/>
    </location>
</feature>
<dbReference type="Gene3D" id="3.30.70.270">
    <property type="match status" value="1"/>
</dbReference>
<dbReference type="GO" id="GO:0052621">
    <property type="term" value="F:diguanylate cyclase activity"/>
    <property type="evidence" value="ECO:0007669"/>
    <property type="project" value="UniProtKB-EC"/>
</dbReference>
<gene>
    <name evidence="5" type="ORF">PAN31108_00716</name>
</gene>
<dbReference type="GO" id="GO:1902201">
    <property type="term" value="P:negative regulation of bacterial-type flagellum-dependent cell motility"/>
    <property type="evidence" value="ECO:0007669"/>
    <property type="project" value="TreeGrafter"/>
</dbReference>
<evidence type="ECO:0000256" key="3">
    <source>
        <dbReference type="SAM" id="Phobius"/>
    </source>
</evidence>
<dbReference type="InterPro" id="IPR029787">
    <property type="entry name" value="Nucleotide_cyclase"/>
</dbReference>
<evidence type="ECO:0000313" key="6">
    <source>
        <dbReference type="Proteomes" id="UP000406256"/>
    </source>
</evidence>
<keyword evidence="3" id="KW-0472">Membrane</keyword>
<dbReference type="PANTHER" id="PTHR45138">
    <property type="entry name" value="REGULATORY COMPONENTS OF SENSORY TRANSDUCTION SYSTEM"/>
    <property type="match status" value="1"/>
</dbReference>
<dbReference type="OrthoDB" id="9813903at2"/>
<dbReference type="InterPro" id="IPR007894">
    <property type="entry name" value="MASE2"/>
</dbReference>
<evidence type="ECO:0000259" key="4">
    <source>
        <dbReference type="PROSITE" id="PS50887"/>
    </source>
</evidence>
<accession>A0A5E4SFS6</accession>
<dbReference type="GO" id="GO:0043709">
    <property type="term" value="P:cell adhesion involved in single-species biofilm formation"/>
    <property type="evidence" value="ECO:0007669"/>
    <property type="project" value="TreeGrafter"/>
</dbReference>
<dbReference type="FunFam" id="3.30.70.270:FF:000001">
    <property type="entry name" value="Diguanylate cyclase domain protein"/>
    <property type="match status" value="1"/>
</dbReference>
<reference evidence="5 6" key="1">
    <citation type="submission" date="2019-08" db="EMBL/GenBank/DDBJ databases">
        <authorList>
            <person name="Peeters C."/>
        </authorList>
    </citation>
    <scope>NUCLEOTIDE SEQUENCE [LARGE SCALE GENOMIC DNA]</scope>
    <source>
        <strain evidence="5 6">LMG 31108</strain>
    </source>
</reference>
<name>A0A5E4SFS6_9BURK</name>
<keyword evidence="3" id="KW-1133">Transmembrane helix</keyword>
<feature type="transmembrane region" description="Helical" evidence="3">
    <location>
        <begin position="188"/>
        <end position="206"/>
    </location>
</feature>
<feature type="compositionally biased region" description="Basic and acidic residues" evidence="2">
    <location>
        <begin position="417"/>
        <end position="426"/>
    </location>
</feature>
<feature type="transmembrane region" description="Helical" evidence="3">
    <location>
        <begin position="119"/>
        <end position="140"/>
    </location>
</feature>